<evidence type="ECO:0008006" key="3">
    <source>
        <dbReference type="Google" id="ProtNLM"/>
    </source>
</evidence>
<evidence type="ECO:0000313" key="2">
    <source>
        <dbReference type="Proteomes" id="UP000620224"/>
    </source>
</evidence>
<proteinExistence type="predicted"/>
<accession>A0A918MSR9</accession>
<reference evidence="1" key="2">
    <citation type="submission" date="2020-09" db="EMBL/GenBank/DDBJ databases">
        <authorList>
            <person name="Sun Q."/>
            <person name="Ohkuma M."/>
        </authorList>
    </citation>
    <scope>NUCLEOTIDE SEQUENCE</scope>
    <source>
        <strain evidence="1">JCM 4490</strain>
    </source>
</reference>
<organism evidence="1 2">
    <name type="scientific">Streptomyces lucensis JCM 4490</name>
    <dbReference type="NCBI Taxonomy" id="1306176"/>
    <lineage>
        <taxon>Bacteria</taxon>
        <taxon>Bacillati</taxon>
        <taxon>Actinomycetota</taxon>
        <taxon>Actinomycetes</taxon>
        <taxon>Kitasatosporales</taxon>
        <taxon>Streptomycetaceae</taxon>
        <taxon>Streptomyces</taxon>
    </lineage>
</organism>
<dbReference type="AlphaFoldDB" id="A0A918MSR9"/>
<evidence type="ECO:0000313" key="1">
    <source>
        <dbReference type="EMBL" id="GGW59628.1"/>
    </source>
</evidence>
<name>A0A918MSR9_9ACTN</name>
<reference evidence="1" key="1">
    <citation type="journal article" date="2014" name="Int. J. Syst. Evol. Microbiol.">
        <title>Complete genome sequence of Corynebacterium casei LMG S-19264T (=DSM 44701T), isolated from a smear-ripened cheese.</title>
        <authorList>
            <consortium name="US DOE Joint Genome Institute (JGI-PGF)"/>
            <person name="Walter F."/>
            <person name="Albersmeier A."/>
            <person name="Kalinowski J."/>
            <person name="Ruckert C."/>
        </authorList>
    </citation>
    <scope>NUCLEOTIDE SEQUENCE</scope>
    <source>
        <strain evidence="1">JCM 4490</strain>
    </source>
</reference>
<sequence>MTASGLWVDRTRHDLIVYEANTGQEHQLVIIGHEAWHMFNGHCGSATHHGPAAQRTGAAAEQAVHRELIAVIAQCDTDTDTEMPRTELMDADLHFAARAQARKVDEELEAEHFGVRFATDVQAALHDVGSTTGQQNLAGRIQASMAHRFHRI</sequence>
<keyword evidence="2" id="KW-1185">Reference proteome</keyword>
<dbReference type="EMBL" id="BMUE01000008">
    <property type="protein sequence ID" value="GGW59628.1"/>
    <property type="molecule type" value="Genomic_DNA"/>
</dbReference>
<gene>
    <name evidence="1" type="ORF">GCM10010503_41030</name>
</gene>
<dbReference type="Proteomes" id="UP000620224">
    <property type="component" value="Unassembled WGS sequence"/>
</dbReference>
<comment type="caution">
    <text evidence="1">The sequence shown here is derived from an EMBL/GenBank/DDBJ whole genome shotgun (WGS) entry which is preliminary data.</text>
</comment>
<protein>
    <recommendedName>
        <fullName evidence="3">Toxin-antitoxin system, toxin component</fullName>
    </recommendedName>
</protein>